<dbReference type="KEGG" id="acry:AC20117_06510"/>
<dbReference type="Proteomes" id="UP000181917">
    <property type="component" value="Unassembled WGS sequence"/>
</dbReference>
<evidence type="ECO:0000256" key="2">
    <source>
        <dbReference type="ARBA" id="ARBA00023125"/>
    </source>
</evidence>
<dbReference type="EMBL" id="FNKH01000002">
    <property type="protein sequence ID" value="SDQ69609.1"/>
    <property type="molecule type" value="Genomic_DNA"/>
</dbReference>
<dbReference type="InterPro" id="IPR011711">
    <property type="entry name" value="GntR_C"/>
</dbReference>
<evidence type="ECO:0000256" key="1">
    <source>
        <dbReference type="ARBA" id="ARBA00023015"/>
    </source>
</evidence>
<dbReference type="Gene3D" id="1.20.120.530">
    <property type="entry name" value="GntR ligand-binding domain-like"/>
    <property type="match status" value="1"/>
</dbReference>
<name>A0A1H1D000_9MICC</name>
<dbReference type="Pfam" id="PF07729">
    <property type="entry name" value="FCD"/>
    <property type="match status" value="1"/>
</dbReference>
<keyword evidence="3" id="KW-0804">Transcription</keyword>
<dbReference type="GO" id="GO:0003677">
    <property type="term" value="F:DNA binding"/>
    <property type="evidence" value="ECO:0007669"/>
    <property type="project" value="UniProtKB-KW"/>
</dbReference>
<dbReference type="PANTHER" id="PTHR43537:SF45">
    <property type="entry name" value="GNTR FAMILY REGULATORY PROTEIN"/>
    <property type="match status" value="1"/>
</dbReference>
<dbReference type="SUPFAM" id="SSF48008">
    <property type="entry name" value="GntR ligand-binding domain-like"/>
    <property type="match status" value="1"/>
</dbReference>
<dbReference type="AlphaFoldDB" id="A0A1H1D000"/>
<keyword evidence="2 5" id="KW-0238">DNA-binding</keyword>
<evidence type="ECO:0000313" key="5">
    <source>
        <dbReference type="EMBL" id="SDQ69609.1"/>
    </source>
</evidence>
<evidence type="ECO:0000313" key="6">
    <source>
        <dbReference type="Proteomes" id="UP000181917"/>
    </source>
</evidence>
<dbReference type="STRING" id="37928.SAMN04489742_2179"/>
<dbReference type="RefSeq" id="WP_074700419.1">
    <property type="nucleotide sequence ID" value="NZ_CP018863.1"/>
</dbReference>
<evidence type="ECO:0000256" key="3">
    <source>
        <dbReference type="ARBA" id="ARBA00023163"/>
    </source>
</evidence>
<dbReference type="PROSITE" id="PS50949">
    <property type="entry name" value="HTH_GNTR"/>
    <property type="match status" value="1"/>
</dbReference>
<dbReference type="SUPFAM" id="SSF46785">
    <property type="entry name" value="Winged helix' DNA-binding domain"/>
    <property type="match status" value="1"/>
</dbReference>
<accession>A0A1H1D000</accession>
<dbReference type="Gene3D" id="1.10.10.10">
    <property type="entry name" value="Winged helix-like DNA-binding domain superfamily/Winged helix DNA-binding domain"/>
    <property type="match status" value="1"/>
</dbReference>
<dbReference type="CDD" id="cd07377">
    <property type="entry name" value="WHTH_GntR"/>
    <property type="match status" value="1"/>
</dbReference>
<dbReference type="InterPro" id="IPR036390">
    <property type="entry name" value="WH_DNA-bd_sf"/>
</dbReference>
<dbReference type="Pfam" id="PF00392">
    <property type="entry name" value="GntR"/>
    <property type="match status" value="1"/>
</dbReference>
<dbReference type="InterPro" id="IPR008920">
    <property type="entry name" value="TF_FadR/GntR_C"/>
</dbReference>
<dbReference type="InterPro" id="IPR036388">
    <property type="entry name" value="WH-like_DNA-bd_sf"/>
</dbReference>
<dbReference type="SMART" id="SM00895">
    <property type="entry name" value="FCD"/>
    <property type="match status" value="1"/>
</dbReference>
<proteinExistence type="predicted"/>
<gene>
    <name evidence="5" type="ORF">SAMN04489742_2179</name>
</gene>
<keyword evidence="1" id="KW-0805">Transcription regulation</keyword>
<dbReference type="OrthoDB" id="5243844at2"/>
<dbReference type="PANTHER" id="PTHR43537">
    <property type="entry name" value="TRANSCRIPTIONAL REGULATOR, GNTR FAMILY"/>
    <property type="match status" value="1"/>
</dbReference>
<dbReference type="SMART" id="SM00345">
    <property type="entry name" value="HTH_GNTR"/>
    <property type="match status" value="1"/>
</dbReference>
<keyword evidence="6" id="KW-1185">Reference proteome</keyword>
<organism evidence="5 6">
    <name type="scientific">Crystallibacter crystallopoietes</name>
    <dbReference type="NCBI Taxonomy" id="37928"/>
    <lineage>
        <taxon>Bacteria</taxon>
        <taxon>Bacillati</taxon>
        <taxon>Actinomycetota</taxon>
        <taxon>Actinomycetes</taxon>
        <taxon>Micrococcales</taxon>
        <taxon>Micrococcaceae</taxon>
        <taxon>Crystallibacter</taxon>
    </lineage>
</organism>
<evidence type="ECO:0000259" key="4">
    <source>
        <dbReference type="PROSITE" id="PS50949"/>
    </source>
</evidence>
<feature type="domain" description="HTH gntR-type" evidence="4">
    <location>
        <begin position="19"/>
        <end position="86"/>
    </location>
</feature>
<dbReference type="GO" id="GO:0003700">
    <property type="term" value="F:DNA-binding transcription factor activity"/>
    <property type="evidence" value="ECO:0007669"/>
    <property type="project" value="InterPro"/>
</dbReference>
<reference evidence="5 6" key="1">
    <citation type="submission" date="2016-10" db="EMBL/GenBank/DDBJ databases">
        <authorList>
            <person name="de Groot N.N."/>
        </authorList>
    </citation>
    <scope>NUCLEOTIDE SEQUENCE [LARGE SCALE GENOMIC DNA]</scope>
    <source>
        <strain evidence="5 6">DSM 20117</strain>
    </source>
</reference>
<protein>
    <submittedName>
        <fullName evidence="5">DNA-binding transcriptional regulator, GntR family</fullName>
    </submittedName>
</protein>
<dbReference type="InterPro" id="IPR000524">
    <property type="entry name" value="Tscrpt_reg_HTH_GntR"/>
</dbReference>
<sequence length="224" mass="24421">MSLNASLAEESARDRAAHAHTGAWLAGLLRERIAEGHLLPGSKLSEQALADAFGVSRNTLREAFTVLAGEQVVTRIPNRGVLVASPGPEGVREIYRVRRMVEPAAVLWGPELDVAALKAIVADARAALARGSVPEMADANQRFHAELVRGTGSTDLQELMTRVLARMRLVFHSMRHAPDFHSHYVELNTGLVDLLAEGRREEAAEALRGYLDQAEAELLEHLEA</sequence>